<name>A0A2I1HEB7_9GLOM</name>
<keyword evidence="3" id="KW-0456">Lyase</keyword>
<dbReference type="InterPro" id="IPR015421">
    <property type="entry name" value="PyrdxlP-dep_Trfase_major"/>
</dbReference>
<protein>
    <submittedName>
        <fullName evidence="7">PLP-dependent transferase</fullName>
    </submittedName>
</protein>
<dbReference type="GO" id="GO:0019752">
    <property type="term" value="P:carboxylic acid metabolic process"/>
    <property type="evidence" value="ECO:0007669"/>
    <property type="project" value="InterPro"/>
</dbReference>
<dbReference type="InterPro" id="IPR002129">
    <property type="entry name" value="PyrdxlP-dep_de-COase"/>
</dbReference>
<feature type="modified residue" description="N6-(pyridoxal phosphate)lysine" evidence="4">
    <location>
        <position position="456"/>
    </location>
</feature>
<dbReference type="EMBL" id="LLXI01002473">
    <property type="protein sequence ID" value="PKY57222.1"/>
    <property type="molecule type" value="Genomic_DNA"/>
</dbReference>
<dbReference type="InterPro" id="IPR049373">
    <property type="entry name" value="TyrDC_C"/>
</dbReference>
<evidence type="ECO:0000256" key="4">
    <source>
        <dbReference type="PIRSR" id="PIRSR602129-50"/>
    </source>
</evidence>
<accession>A0A2I1HEB7</accession>
<comment type="caution">
    <text evidence="7">The sequence shown here is derived from an EMBL/GenBank/DDBJ whole genome shotgun (WGS) entry which is preliminary data.</text>
</comment>
<evidence type="ECO:0000256" key="5">
    <source>
        <dbReference type="SAM" id="Coils"/>
    </source>
</evidence>
<dbReference type="VEuPathDB" id="FungiDB:RhiirFUN_015542"/>
<keyword evidence="8" id="KW-1185">Reference proteome</keyword>
<dbReference type="Pfam" id="PF21391">
    <property type="entry name" value="tyr_de_CO2_C"/>
    <property type="match status" value="1"/>
</dbReference>
<gene>
    <name evidence="7" type="ORF">RhiirA4_448944</name>
</gene>
<dbReference type="VEuPathDB" id="FungiDB:RhiirA1_434085"/>
<dbReference type="PANTHER" id="PTHR42735">
    <property type="match status" value="1"/>
</dbReference>
<evidence type="ECO:0000259" key="6">
    <source>
        <dbReference type="Pfam" id="PF21391"/>
    </source>
</evidence>
<evidence type="ECO:0000256" key="2">
    <source>
        <dbReference type="ARBA" id="ARBA00022898"/>
    </source>
</evidence>
<evidence type="ECO:0000256" key="3">
    <source>
        <dbReference type="ARBA" id="ARBA00023239"/>
    </source>
</evidence>
<keyword evidence="2 4" id="KW-0663">Pyridoxal phosphate</keyword>
<dbReference type="GO" id="GO:0016830">
    <property type="term" value="F:carbon-carbon lyase activity"/>
    <property type="evidence" value="ECO:0007669"/>
    <property type="project" value="InterPro"/>
</dbReference>
<evidence type="ECO:0000313" key="7">
    <source>
        <dbReference type="EMBL" id="PKY57222.1"/>
    </source>
</evidence>
<organism evidence="7 8">
    <name type="scientific">Rhizophagus irregularis</name>
    <dbReference type="NCBI Taxonomy" id="588596"/>
    <lineage>
        <taxon>Eukaryota</taxon>
        <taxon>Fungi</taxon>
        <taxon>Fungi incertae sedis</taxon>
        <taxon>Mucoromycota</taxon>
        <taxon>Glomeromycotina</taxon>
        <taxon>Glomeromycetes</taxon>
        <taxon>Glomerales</taxon>
        <taxon>Glomeraceae</taxon>
        <taxon>Rhizophagus</taxon>
    </lineage>
</organism>
<dbReference type="InterPro" id="IPR050477">
    <property type="entry name" value="GrpII_AminoAcid_Decarb"/>
</dbReference>
<sequence length="1048" mass="119521">MTFFSQENNAVASWFFGPRGENSDFVSEFYNKIINQQVKARKYDYFPEDPLFITEATKNSKEFKANMKSLENQLDVISELLAKKTVPFWSPRYMAHMSMKASMPSNLGYVAALQYNQNNVAIEASPLTTWLEMHVGKKLCEMLGFYVHWDKNEDIYHLDNMIVTPPELLPKIRGWGHITCDGSVANLESIWAARNLKFYPLSLRLAVDDNDGPLSFIGSSFKVELANSNCKKLLKECSTWELLNLKPATVLDIPDRLFIEYGISSQFLQDALRDKYNIQTVGKDYLEKEFNITEPAVYFASATMHYSWPKGCAIVGIGSKNLIPVPVDDAARMDINKLKEKLKQCVEKRQAVYAVVAIMGSTEHGACDPLGDIIELRKEFERDHGLSFVIHADAAWGGYFRSMLVKPHKSSEKARRRPGLEEEGDAFVPLLALHPHTVKHLDSLKDCDSITVDPHKSGYVPYPAGSLCYRDQRMRYLNTWTSPVINRANEESIGIYGVEGSKPGASAVATFLSQDAIGFHQKGYGLLLGQATFSCAKIYCHWATMSTKEDNFIVTPFNMLPAENLGPDKVEEQKQEIRTLIVEKTNDQIVKSKEAMKLIKILGSDLMINTFACNFKVDGKINEDVIEANYLNQRLYEEFSLTTSKGTNKKPLILTSTQFKQEDYKHCLTNFKNRLGLKGDQDLYVLINVVMSPWVTEFEFLRKLTKKFEETLQDIVKLSVYRNKVEPDLHAFIMQGTDNLYLTHLSMFQMENHRQQVIITADLPINIKEIYLSARKANPSHVFFLGNQDEMTLDDIAYNGSSFKGVIYKDVKDGKPIELIKDFQVTNVRVLKKRHLATSFQDVNYPVDHMPFYIYGTKQELHIDHMLLKSPSIQLSADRVELTLTSGELTSTQRENGVIVHFTEVHEIVMQPFPVIKPFPQTETTPIPLPVPLPEKPEKPEKPFFFQHDRKFQVELYNDPMSDPNQSGPGLNNVDKKNPIAKGTIKLPSKDGGCLFIDSYKVNGDPTADKKVENGKIVDRQKIPTFMEFYSEKFDHKDELHWYEEEVE</sequence>
<feature type="coiled-coil region" evidence="5">
    <location>
        <begin position="53"/>
        <end position="80"/>
    </location>
</feature>
<dbReference type="VEuPathDB" id="FungiDB:FUN_019057"/>
<dbReference type="Gene3D" id="3.40.640.10">
    <property type="entry name" value="Type I PLP-dependent aspartate aminotransferase-like (Major domain)"/>
    <property type="match status" value="1"/>
</dbReference>
<keyword evidence="5" id="KW-0175">Coiled coil</keyword>
<dbReference type="GO" id="GO:0030170">
    <property type="term" value="F:pyridoxal phosphate binding"/>
    <property type="evidence" value="ECO:0007669"/>
    <property type="project" value="InterPro"/>
</dbReference>
<dbReference type="PANTHER" id="PTHR42735:SF4">
    <property type="entry name" value="PYRIDOXAL PHOSPHATE-DEPENDENT DECARBOXYLASE FAMILY PROTEIN"/>
    <property type="match status" value="1"/>
</dbReference>
<dbReference type="GO" id="GO:0016740">
    <property type="term" value="F:transferase activity"/>
    <property type="evidence" value="ECO:0007669"/>
    <property type="project" value="UniProtKB-KW"/>
</dbReference>
<keyword evidence="7" id="KW-0808">Transferase</keyword>
<dbReference type="InterPro" id="IPR015424">
    <property type="entry name" value="PyrdxlP-dep_Trfase"/>
</dbReference>
<dbReference type="Proteomes" id="UP000234323">
    <property type="component" value="Unassembled WGS sequence"/>
</dbReference>
<evidence type="ECO:0000313" key="8">
    <source>
        <dbReference type="Proteomes" id="UP000234323"/>
    </source>
</evidence>
<reference evidence="7 8" key="1">
    <citation type="submission" date="2015-10" db="EMBL/GenBank/DDBJ databases">
        <title>Genome analyses suggest a sexual origin of heterokaryosis in a supposedly ancient asexual fungus.</title>
        <authorList>
            <person name="Ropars J."/>
            <person name="Sedzielewska K."/>
            <person name="Noel J."/>
            <person name="Charron P."/>
            <person name="Farinelli L."/>
            <person name="Marton T."/>
            <person name="Kruger M."/>
            <person name="Pelin A."/>
            <person name="Brachmann A."/>
            <person name="Corradi N."/>
        </authorList>
    </citation>
    <scope>NUCLEOTIDE SEQUENCE [LARGE SCALE GENOMIC DNA]</scope>
    <source>
        <strain evidence="7 8">A4</strain>
    </source>
</reference>
<dbReference type="SUPFAM" id="SSF53383">
    <property type="entry name" value="PLP-dependent transferases"/>
    <property type="match status" value="1"/>
</dbReference>
<proteinExistence type="predicted"/>
<dbReference type="AlphaFoldDB" id="A0A2I1HEB7"/>
<evidence type="ECO:0000256" key="1">
    <source>
        <dbReference type="ARBA" id="ARBA00001933"/>
    </source>
</evidence>
<feature type="domain" description="L-tyrosine decarboxylase C-terminal" evidence="6">
    <location>
        <begin position="615"/>
        <end position="714"/>
    </location>
</feature>
<comment type="cofactor">
    <cofactor evidence="1 4">
        <name>pyridoxal 5'-phosphate</name>
        <dbReference type="ChEBI" id="CHEBI:597326"/>
    </cofactor>
</comment>
<dbReference type="Pfam" id="PF00282">
    <property type="entry name" value="Pyridoxal_deC"/>
    <property type="match status" value="1"/>
</dbReference>